<reference evidence="1" key="1">
    <citation type="journal article" date="2020" name="Stud. Mycol.">
        <title>101 Dothideomycetes genomes: a test case for predicting lifestyles and emergence of pathogens.</title>
        <authorList>
            <person name="Haridas S."/>
            <person name="Albert R."/>
            <person name="Binder M."/>
            <person name="Bloem J."/>
            <person name="Labutti K."/>
            <person name="Salamov A."/>
            <person name="Andreopoulos B."/>
            <person name="Baker S."/>
            <person name="Barry K."/>
            <person name="Bills G."/>
            <person name="Bluhm B."/>
            <person name="Cannon C."/>
            <person name="Castanera R."/>
            <person name="Culley D."/>
            <person name="Daum C."/>
            <person name="Ezra D."/>
            <person name="Gonzalez J."/>
            <person name="Henrissat B."/>
            <person name="Kuo A."/>
            <person name="Liang C."/>
            <person name="Lipzen A."/>
            <person name="Lutzoni F."/>
            <person name="Magnuson J."/>
            <person name="Mondo S."/>
            <person name="Nolan M."/>
            <person name="Ohm R."/>
            <person name="Pangilinan J."/>
            <person name="Park H.-J."/>
            <person name="Ramirez L."/>
            <person name="Alfaro M."/>
            <person name="Sun H."/>
            <person name="Tritt A."/>
            <person name="Yoshinaga Y."/>
            <person name="Zwiers L.-H."/>
            <person name="Turgeon B."/>
            <person name="Goodwin S."/>
            <person name="Spatafora J."/>
            <person name="Crous P."/>
            <person name="Grigoriev I."/>
        </authorList>
    </citation>
    <scope>NUCLEOTIDE SEQUENCE</scope>
    <source>
        <strain evidence="1">CBS 122368</strain>
    </source>
</reference>
<dbReference type="GeneID" id="54586693"/>
<protein>
    <submittedName>
        <fullName evidence="1">Uncharacterized protein</fullName>
    </submittedName>
</protein>
<evidence type="ECO:0000313" key="1">
    <source>
        <dbReference type="EMBL" id="KAF2249505.1"/>
    </source>
</evidence>
<evidence type="ECO:0000313" key="2">
    <source>
        <dbReference type="Proteomes" id="UP000800094"/>
    </source>
</evidence>
<dbReference type="EMBL" id="ML987195">
    <property type="protein sequence ID" value="KAF2249505.1"/>
    <property type="molecule type" value="Genomic_DNA"/>
</dbReference>
<proteinExistence type="predicted"/>
<dbReference type="OrthoDB" id="3799601at2759"/>
<keyword evidence="2" id="KW-1185">Reference proteome</keyword>
<dbReference type="RefSeq" id="XP_033684509.1">
    <property type="nucleotide sequence ID" value="XM_033833363.1"/>
</dbReference>
<dbReference type="Proteomes" id="UP000800094">
    <property type="component" value="Unassembled WGS sequence"/>
</dbReference>
<accession>A0A6A6IG04</accession>
<name>A0A6A6IG04_9PLEO</name>
<gene>
    <name evidence="1" type="ORF">BU26DRAFT_565150</name>
</gene>
<organism evidence="1 2">
    <name type="scientific">Trematosphaeria pertusa</name>
    <dbReference type="NCBI Taxonomy" id="390896"/>
    <lineage>
        <taxon>Eukaryota</taxon>
        <taxon>Fungi</taxon>
        <taxon>Dikarya</taxon>
        <taxon>Ascomycota</taxon>
        <taxon>Pezizomycotina</taxon>
        <taxon>Dothideomycetes</taxon>
        <taxon>Pleosporomycetidae</taxon>
        <taxon>Pleosporales</taxon>
        <taxon>Massarineae</taxon>
        <taxon>Trematosphaeriaceae</taxon>
        <taxon>Trematosphaeria</taxon>
    </lineage>
</organism>
<dbReference type="AlphaFoldDB" id="A0A6A6IG04"/>
<sequence length="244" mass="27981">MSSSSSLPLSRSRTNWAVALPDEILLEILCHAFTLPKGLDAVRWPVIKRRLVDPPLLVEGIRHLVPEALYKSNSVTIRFATAERSGALVKDGDACRIEYPRPAFHHWVRKLEIHFNLTNHSYVPKPGHPWPSPRDFQVRWMKRLASGAVGFEGLRSLTLVFNDVYEKKRPDLWGDLESLYQKFQKAGPIALGVDTVEITVERHSCKREVCSMDGRLQQDWRTPCYWVAVLEQYFIHGAVVHTPY</sequence>